<comment type="function">
    <text evidence="7">Produces ATP from ADP in the presence of a proton gradient across the membrane. The V-type alpha chain is a catalytic subunit.</text>
</comment>
<keyword evidence="6" id="KW-0406">Ion transport</keyword>
<keyword evidence="4" id="KW-0067">ATP-binding</keyword>
<dbReference type="PANTHER" id="PTHR43607:SF1">
    <property type="entry name" value="H(+)-TRANSPORTING TWO-SECTOR ATPASE"/>
    <property type="match status" value="1"/>
</dbReference>
<keyword evidence="11" id="KW-1185">Reference proteome</keyword>
<dbReference type="GO" id="GO:0046034">
    <property type="term" value="P:ATP metabolic process"/>
    <property type="evidence" value="ECO:0007669"/>
    <property type="project" value="InterPro"/>
</dbReference>
<dbReference type="Pfam" id="PF00006">
    <property type="entry name" value="ATP-synt_ab"/>
    <property type="match status" value="1"/>
</dbReference>
<dbReference type="GO" id="GO:0005524">
    <property type="term" value="F:ATP binding"/>
    <property type="evidence" value="ECO:0007669"/>
    <property type="project" value="UniProtKB-KW"/>
</dbReference>
<dbReference type="PANTHER" id="PTHR43607">
    <property type="entry name" value="V-TYPE PROTON ATPASE CATALYTIC SUBUNIT A"/>
    <property type="match status" value="1"/>
</dbReference>
<dbReference type="InterPro" id="IPR022878">
    <property type="entry name" value="V-ATPase_asu"/>
</dbReference>
<dbReference type="AlphaFoldDB" id="A0A1I2C2F7"/>
<dbReference type="SUPFAM" id="SSF52540">
    <property type="entry name" value="P-loop containing nucleoside triphosphate hydrolases"/>
    <property type="match status" value="1"/>
</dbReference>
<dbReference type="STRING" id="655355.SAMN05216283_101582"/>
<dbReference type="Gene3D" id="2.40.50.100">
    <property type="match status" value="1"/>
</dbReference>
<feature type="domain" description="ATPsynthase alpha/beta subunit barrel-sandwich" evidence="9">
    <location>
        <begin position="123"/>
        <end position="209"/>
    </location>
</feature>
<dbReference type="Proteomes" id="UP000198964">
    <property type="component" value="Unassembled WGS sequence"/>
</dbReference>
<evidence type="ECO:0000256" key="2">
    <source>
        <dbReference type="ARBA" id="ARBA00022448"/>
    </source>
</evidence>
<organism evidence="10 11">
    <name type="scientific">Sunxiuqinia elliptica</name>
    <dbReference type="NCBI Taxonomy" id="655355"/>
    <lineage>
        <taxon>Bacteria</taxon>
        <taxon>Pseudomonadati</taxon>
        <taxon>Bacteroidota</taxon>
        <taxon>Bacteroidia</taxon>
        <taxon>Marinilabiliales</taxon>
        <taxon>Prolixibacteraceae</taxon>
        <taxon>Sunxiuqinia</taxon>
    </lineage>
</organism>
<keyword evidence="3" id="KW-0547">Nucleotide-binding</keyword>
<keyword evidence="2" id="KW-0813">Transport</keyword>
<evidence type="ECO:0000256" key="3">
    <source>
        <dbReference type="ARBA" id="ARBA00022741"/>
    </source>
</evidence>
<proteinExistence type="inferred from homology"/>
<dbReference type="Gene3D" id="3.40.50.300">
    <property type="entry name" value="P-loop containing nucleotide triphosphate hydrolases"/>
    <property type="match status" value="1"/>
</dbReference>
<evidence type="ECO:0000256" key="6">
    <source>
        <dbReference type="ARBA" id="ARBA00023065"/>
    </source>
</evidence>
<evidence type="ECO:0000256" key="4">
    <source>
        <dbReference type="ARBA" id="ARBA00022840"/>
    </source>
</evidence>
<accession>A0A1I2C2F7</accession>
<comment type="similarity">
    <text evidence="1">Belongs to the ATPase alpha/beta chains family.</text>
</comment>
<reference evidence="10 11" key="1">
    <citation type="submission" date="2016-10" db="EMBL/GenBank/DDBJ databases">
        <authorList>
            <person name="de Groot N.N."/>
        </authorList>
    </citation>
    <scope>NUCLEOTIDE SEQUENCE [LARGE SCALE GENOMIC DNA]</scope>
    <source>
        <strain evidence="10 11">CGMCC 1.9156</strain>
    </source>
</reference>
<evidence type="ECO:0000259" key="8">
    <source>
        <dbReference type="Pfam" id="PF00006"/>
    </source>
</evidence>
<dbReference type="InterPro" id="IPR031686">
    <property type="entry name" value="ATP-synth_a_Xtn"/>
</dbReference>
<dbReference type="GO" id="GO:0046961">
    <property type="term" value="F:proton-transporting ATPase activity, rotational mechanism"/>
    <property type="evidence" value="ECO:0007669"/>
    <property type="project" value="InterPro"/>
</dbReference>
<protein>
    <submittedName>
        <fullName evidence="10">V/A-type H+-transporting ATPase subunit A</fullName>
    </submittedName>
</protein>
<feature type="domain" description="ATPase F1/V1/A1 complex alpha/beta subunit nucleotide-binding" evidence="8">
    <location>
        <begin position="227"/>
        <end position="441"/>
    </location>
</feature>
<evidence type="ECO:0000313" key="10">
    <source>
        <dbReference type="EMBL" id="SFE62464.1"/>
    </source>
</evidence>
<evidence type="ECO:0000256" key="5">
    <source>
        <dbReference type="ARBA" id="ARBA00022967"/>
    </source>
</evidence>
<dbReference type="InterPro" id="IPR000194">
    <property type="entry name" value="ATPase_F1/V1/A1_a/bsu_nucl-bd"/>
</dbReference>
<dbReference type="InterPro" id="IPR027417">
    <property type="entry name" value="P-loop_NTPase"/>
</dbReference>
<keyword evidence="5" id="KW-1278">Translocase</keyword>
<evidence type="ECO:0000313" key="11">
    <source>
        <dbReference type="Proteomes" id="UP000198964"/>
    </source>
</evidence>
<dbReference type="NCBIfam" id="NF003220">
    <property type="entry name" value="PRK04192.1"/>
    <property type="match status" value="1"/>
</dbReference>
<sequence>MNDINKKRTGNLISIQDSLVKARFFDDVIMGETAEIAVDGKFLQAEVLQILPDPKNADAGIVEMQVFEDLTGAKIGDEVVFKGTPLSVLLGPGLLTSVWDGLQNPLYKLSEEDAYLKPGMNAPALDEEALWDFTPSAKVGDTVTGGDVIGSVPEGKVDHKILVPFSFGPCKVESIIEKSSVNITQQVAVVVDELGNKRELKLAFRQPVKSPIPFRERSIPKHPISTGTRVIDLLAPVGYGGTVGNPGPFGAGKTVLQHSLCKYAVADIIIMAACGERAGEAVEVFKEFAELEDPTTGESLMKRMCIFGNTSSMPVAAREASVFIALTVGEYYRYQGKKVVLLADSTSRWAQALRERSGRQGDIPGPEAFPMDIPDQIKGMYQRAGEDLGTKGSLTFIGTVSPAGGNFQEPVTQATMDSTGGFWGLSQDRADAKKYPAIDPLVYTTSVYDGFVTWKDRQKMLSTLNEANDIDQTISTIGLKKVPVSNYVQFQKGLTIDFCVMQQDAFDKVDACTRPERLEVINRAVQNLIDSDISFEADGMDDEQLKEMIKHKFDELRQWWKDWNYSATTEEQLAQLPNAIDKFILQEEYAV</sequence>
<evidence type="ECO:0000256" key="7">
    <source>
        <dbReference type="ARBA" id="ARBA00054855"/>
    </source>
</evidence>
<gene>
    <name evidence="10" type="ORF">SAMN05216283_101582</name>
</gene>
<name>A0A1I2C2F7_9BACT</name>
<dbReference type="RefSeq" id="WP_093918308.1">
    <property type="nucleotide sequence ID" value="NZ_FONW01000001.1"/>
</dbReference>
<evidence type="ECO:0000259" key="9">
    <source>
        <dbReference type="Pfam" id="PF16886"/>
    </source>
</evidence>
<dbReference type="EMBL" id="FONW01000001">
    <property type="protein sequence ID" value="SFE62464.1"/>
    <property type="molecule type" value="Genomic_DNA"/>
</dbReference>
<dbReference type="Pfam" id="PF16886">
    <property type="entry name" value="ATP-synt_ab_Xtn"/>
    <property type="match status" value="1"/>
</dbReference>
<evidence type="ECO:0000256" key="1">
    <source>
        <dbReference type="ARBA" id="ARBA00008936"/>
    </source>
</evidence>